<proteinExistence type="predicted"/>
<gene>
    <name evidence="1" type="ORF">JCM9152_4564</name>
</gene>
<dbReference type="Proteomes" id="UP000018895">
    <property type="component" value="Unassembled WGS sequence"/>
</dbReference>
<protein>
    <submittedName>
        <fullName evidence="1">Teichuronopeptide biosynthesis</fullName>
    </submittedName>
</protein>
<dbReference type="AlphaFoldDB" id="W4QLL1"/>
<dbReference type="STRING" id="1236971.JCM9152_4564"/>
<comment type="caution">
    <text evidence="1">The sequence shown here is derived from an EMBL/GenBank/DDBJ whole genome shotgun (WGS) entry which is preliminary data.</text>
</comment>
<keyword evidence="2" id="KW-1185">Reference proteome</keyword>
<dbReference type="SUPFAM" id="SSF56059">
    <property type="entry name" value="Glutathione synthetase ATP-binding domain-like"/>
    <property type="match status" value="1"/>
</dbReference>
<organism evidence="1 2">
    <name type="scientific">Halalkalibacter hemicellulosilyticusJCM 9152</name>
    <dbReference type="NCBI Taxonomy" id="1236971"/>
    <lineage>
        <taxon>Bacteria</taxon>
        <taxon>Bacillati</taxon>
        <taxon>Bacillota</taxon>
        <taxon>Bacilli</taxon>
        <taxon>Bacillales</taxon>
        <taxon>Bacillaceae</taxon>
        <taxon>Halalkalibacter</taxon>
    </lineage>
</organism>
<evidence type="ECO:0000313" key="2">
    <source>
        <dbReference type="Proteomes" id="UP000018895"/>
    </source>
</evidence>
<dbReference type="InterPro" id="IPR029465">
    <property type="entry name" value="ATPgrasp_TupA"/>
</dbReference>
<dbReference type="EMBL" id="BAUU01000070">
    <property type="protein sequence ID" value="GAE32966.1"/>
    <property type="molecule type" value="Genomic_DNA"/>
</dbReference>
<reference evidence="1" key="1">
    <citation type="journal article" date="2014" name="Genome Announc.">
        <title>Draft Genome Sequences of Three Alkaliphilic Bacillus Strains, Bacillus wakoensis JCM 9140T, Bacillus akibai JCM 9157T, and Bacillus hemicellulosilyticus JCM 9152T.</title>
        <authorList>
            <person name="Yuki M."/>
            <person name="Oshima K."/>
            <person name="Suda W."/>
            <person name="Oshida Y."/>
            <person name="Kitamura K."/>
            <person name="Iida T."/>
            <person name="Hattori M."/>
            <person name="Ohkuma M."/>
        </authorList>
    </citation>
    <scope>NUCLEOTIDE SEQUENCE [LARGE SCALE GENOMIC DNA]</scope>
    <source>
        <strain evidence="1">JCM 9152</strain>
    </source>
</reference>
<evidence type="ECO:0000313" key="1">
    <source>
        <dbReference type="EMBL" id="GAE32966.1"/>
    </source>
</evidence>
<name>W4QLL1_9BACI</name>
<accession>W4QLL1</accession>
<dbReference type="Pfam" id="PF14305">
    <property type="entry name" value="ATPgrasp_TupA"/>
    <property type="match status" value="1"/>
</dbReference>
<sequence length="422" mass="49986">MLYFFAELKRLLELLKRRHEYLQFEDRYNDLQMKYKESLGETKEVREQLRKITNSTGGAELNLKKNDLKIISKKAKENGQITEYLNDLIEKKMLMDKYYYEAICIAAKTYRNENKELRNYVYSLALEGFNIKGFPEFLIRQLTDHGEIELQYATSFSALLTMRARLKQLHSNLPEEILDNKALAYKFIDYLNVKRPWVKSSFTVDDIPIIDNSVIKPFHGAGSRGVYLYFEFNHIRDVKRQNTLKSKQELINKMKQDLIDGWVSEDNWLVEELIIGNSSKNQPAKDYKFYCFYGKVELILEVTRYPNIKYCWWNSKGEHITTGKYQEELYEGEAVNPHDIIMVESISVEIPTPFVRIDFLKSENELIFGEFTPKPGNYDQFNKETDQWLGECYLSAQQRLTDDLIHGKQFHTYTTLMEEFFE</sequence>